<dbReference type="SMART" id="SM00418">
    <property type="entry name" value="HTH_ARSR"/>
    <property type="match status" value="1"/>
</dbReference>
<dbReference type="Proteomes" id="UP000307000">
    <property type="component" value="Chromosome"/>
</dbReference>
<accession>A0A5B7WSV4</accession>
<dbReference type="InterPro" id="IPR001845">
    <property type="entry name" value="HTH_ArsR_DNA-bd_dom"/>
</dbReference>
<dbReference type="AlphaFoldDB" id="A0A5B7WSV4"/>
<dbReference type="InterPro" id="IPR051081">
    <property type="entry name" value="HTH_MetalResp_TranReg"/>
</dbReference>
<name>A0A5B7WSV4_9MICC</name>
<keyword evidence="3" id="KW-0804">Transcription</keyword>
<keyword evidence="6" id="KW-1185">Reference proteome</keyword>
<evidence type="ECO:0000259" key="4">
    <source>
        <dbReference type="PROSITE" id="PS50987"/>
    </source>
</evidence>
<feature type="domain" description="HTH arsR-type" evidence="4">
    <location>
        <begin position="14"/>
        <end position="108"/>
    </location>
</feature>
<dbReference type="CDD" id="cd00090">
    <property type="entry name" value="HTH_ARSR"/>
    <property type="match status" value="1"/>
</dbReference>
<dbReference type="PANTHER" id="PTHR33154:SF33">
    <property type="entry name" value="TRANSCRIPTIONAL REPRESSOR SDPR"/>
    <property type="match status" value="1"/>
</dbReference>
<dbReference type="GO" id="GO:0003677">
    <property type="term" value="F:DNA binding"/>
    <property type="evidence" value="ECO:0007669"/>
    <property type="project" value="UniProtKB-KW"/>
</dbReference>
<dbReference type="PROSITE" id="PS50987">
    <property type="entry name" value="HTH_ARSR_2"/>
    <property type="match status" value="1"/>
</dbReference>
<proteinExistence type="predicted"/>
<evidence type="ECO:0000256" key="1">
    <source>
        <dbReference type="ARBA" id="ARBA00023015"/>
    </source>
</evidence>
<evidence type="ECO:0000256" key="2">
    <source>
        <dbReference type="ARBA" id="ARBA00023125"/>
    </source>
</evidence>
<keyword evidence="1" id="KW-0805">Transcription regulation</keyword>
<evidence type="ECO:0000256" key="3">
    <source>
        <dbReference type="ARBA" id="ARBA00023163"/>
    </source>
</evidence>
<dbReference type="Gene3D" id="1.10.10.10">
    <property type="entry name" value="Winged helix-like DNA-binding domain superfamily/Winged helix DNA-binding domain"/>
    <property type="match status" value="1"/>
</dbReference>
<dbReference type="PRINTS" id="PR00778">
    <property type="entry name" value="HTHARSR"/>
</dbReference>
<reference evidence="5 6" key="1">
    <citation type="submission" date="2018-12" db="EMBL/GenBank/DDBJ databases">
        <title>Complete Genome Sequence of Glutamicibacter creatinolyticus strain LGCM259,isolated from an abscess of a 12-year-old mare in Italy.</title>
        <authorList>
            <person name="Santos R.G."/>
            <person name="Silva A.L."/>
            <person name="Seyffert N."/>
            <person name="Castro T.L.P."/>
            <person name="Attili A.R."/>
            <person name="Rifici C."/>
            <person name="Mazzullo G."/>
            <person name="Brenig B."/>
            <person name="Venanzi F."/>
            <person name="Azevedo V."/>
        </authorList>
    </citation>
    <scope>NUCLEOTIDE SEQUENCE [LARGE SCALE GENOMIC DNA]</scope>
    <source>
        <strain evidence="5 6">LGCM 259</strain>
    </source>
</reference>
<evidence type="ECO:0000313" key="6">
    <source>
        <dbReference type="Proteomes" id="UP000307000"/>
    </source>
</evidence>
<dbReference type="Pfam" id="PF01022">
    <property type="entry name" value="HTH_5"/>
    <property type="match status" value="1"/>
</dbReference>
<dbReference type="NCBIfam" id="NF033788">
    <property type="entry name" value="HTH_metalloreg"/>
    <property type="match status" value="1"/>
</dbReference>
<organism evidence="5 6">
    <name type="scientific">Glutamicibacter creatinolyticus</name>
    <dbReference type="NCBI Taxonomy" id="162496"/>
    <lineage>
        <taxon>Bacteria</taxon>
        <taxon>Bacillati</taxon>
        <taxon>Actinomycetota</taxon>
        <taxon>Actinomycetes</taxon>
        <taxon>Micrococcales</taxon>
        <taxon>Micrococcaceae</taxon>
        <taxon>Glutamicibacter</taxon>
    </lineage>
</organism>
<dbReference type="InterPro" id="IPR036390">
    <property type="entry name" value="WH_DNA-bd_sf"/>
</dbReference>
<dbReference type="RefSeq" id="WP_171021113.1">
    <property type="nucleotide sequence ID" value="NZ_BAAAGL010000003.1"/>
</dbReference>
<dbReference type="EMBL" id="CP034412">
    <property type="protein sequence ID" value="QCY47158.1"/>
    <property type="molecule type" value="Genomic_DNA"/>
</dbReference>
<protein>
    <submittedName>
        <fullName evidence="5">HTH-type transcriptional regulator KmtR</fullName>
    </submittedName>
</protein>
<dbReference type="InterPro" id="IPR011991">
    <property type="entry name" value="ArsR-like_HTH"/>
</dbReference>
<dbReference type="GO" id="GO:0003700">
    <property type="term" value="F:DNA-binding transcription factor activity"/>
    <property type="evidence" value="ECO:0007669"/>
    <property type="project" value="InterPro"/>
</dbReference>
<keyword evidence="2" id="KW-0238">DNA-binding</keyword>
<dbReference type="InterPro" id="IPR036388">
    <property type="entry name" value="WH-like_DNA-bd_sf"/>
</dbReference>
<dbReference type="SUPFAM" id="SSF46785">
    <property type="entry name" value="Winged helix' DNA-binding domain"/>
    <property type="match status" value="1"/>
</dbReference>
<dbReference type="PANTHER" id="PTHR33154">
    <property type="entry name" value="TRANSCRIPTIONAL REGULATOR, ARSR FAMILY"/>
    <property type="match status" value="1"/>
</dbReference>
<gene>
    <name evidence="5" type="ORF">GcLGCM259_1427</name>
</gene>
<dbReference type="KEGG" id="gcr:GcLGCM259_1427"/>
<sequence length="119" mass="13392">MTDYAVTPARDVIISNELLEMSMTVLKTLADPARLQMLWALSSSDHTLSELSQFVGVSPSVASQLLSRLRTKGVLQTRKEGRHMVYSMSDERLKQFIAQTLNFADYRLDVANAEPEDED</sequence>
<evidence type="ECO:0000313" key="5">
    <source>
        <dbReference type="EMBL" id="QCY47158.1"/>
    </source>
</evidence>